<evidence type="ECO:0000259" key="9">
    <source>
        <dbReference type="PROSITE" id="PS51379"/>
    </source>
</evidence>
<dbReference type="STRING" id="768710.DesyoDRAFT_1973"/>
<dbReference type="InterPro" id="IPR050157">
    <property type="entry name" value="PSI_iron-sulfur_center"/>
</dbReference>
<name>H5Y3G8_9FIRM</name>
<keyword evidence="6" id="KW-0408">Iron</keyword>
<gene>
    <name evidence="10" type="ORF">DesyoDRAFT_1973</name>
</gene>
<evidence type="ECO:0000313" key="11">
    <source>
        <dbReference type="Proteomes" id="UP000005104"/>
    </source>
</evidence>
<comment type="function">
    <text evidence="2">Ferredoxins are iron-sulfur proteins that transfer electrons in a wide variety of metabolic reactions.</text>
</comment>
<evidence type="ECO:0000256" key="1">
    <source>
        <dbReference type="ARBA" id="ARBA00001966"/>
    </source>
</evidence>
<dbReference type="GO" id="GO:0046872">
    <property type="term" value="F:metal ion binding"/>
    <property type="evidence" value="ECO:0007669"/>
    <property type="project" value="UniProtKB-KW"/>
</dbReference>
<keyword evidence="8" id="KW-1133">Transmembrane helix</keyword>
<dbReference type="PROSITE" id="PS00198">
    <property type="entry name" value="4FE4S_FER_1"/>
    <property type="match status" value="1"/>
</dbReference>
<organism evidence="10 11">
    <name type="scientific">Desulfosporosinus youngiae DSM 17734</name>
    <dbReference type="NCBI Taxonomy" id="768710"/>
    <lineage>
        <taxon>Bacteria</taxon>
        <taxon>Bacillati</taxon>
        <taxon>Bacillota</taxon>
        <taxon>Clostridia</taxon>
        <taxon>Eubacteriales</taxon>
        <taxon>Desulfitobacteriaceae</taxon>
        <taxon>Desulfosporosinus</taxon>
    </lineage>
</organism>
<feature type="domain" description="4Fe-4S ferredoxin-type" evidence="9">
    <location>
        <begin position="39"/>
        <end position="68"/>
    </location>
</feature>
<dbReference type="eggNOG" id="COG2221">
    <property type="taxonomic scope" value="Bacteria"/>
</dbReference>
<dbReference type="EMBL" id="CM001441">
    <property type="protein sequence ID" value="EHQ89077.1"/>
    <property type="molecule type" value="Genomic_DNA"/>
</dbReference>
<evidence type="ECO:0000256" key="4">
    <source>
        <dbReference type="ARBA" id="ARBA00022485"/>
    </source>
</evidence>
<evidence type="ECO:0000256" key="6">
    <source>
        <dbReference type="ARBA" id="ARBA00023004"/>
    </source>
</evidence>
<accession>H5Y3G8</accession>
<evidence type="ECO:0000256" key="3">
    <source>
        <dbReference type="ARBA" id="ARBA00013529"/>
    </source>
</evidence>
<dbReference type="Pfam" id="PF13237">
    <property type="entry name" value="Fer4_10"/>
    <property type="match status" value="1"/>
</dbReference>
<dbReference type="AlphaFoldDB" id="H5Y3G8"/>
<dbReference type="GO" id="GO:0051539">
    <property type="term" value="F:4 iron, 4 sulfur cluster binding"/>
    <property type="evidence" value="ECO:0007669"/>
    <property type="project" value="UniProtKB-KW"/>
</dbReference>
<dbReference type="InterPro" id="IPR017900">
    <property type="entry name" value="4Fe4S_Fe_S_CS"/>
</dbReference>
<dbReference type="PROSITE" id="PS51379">
    <property type="entry name" value="4FE4S_FER_2"/>
    <property type="match status" value="2"/>
</dbReference>
<protein>
    <recommendedName>
        <fullName evidence="3">Ferredoxin</fullName>
    </recommendedName>
</protein>
<dbReference type="InterPro" id="IPR017896">
    <property type="entry name" value="4Fe4S_Fe-S-bd"/>
</dbReference>
<dbReference type="PANTHER" id="PTHR24960:SF79">
    <property type="entry name" value="PHOTOSYSTEM I IRON-SULFUR CENTER"/>
    <property type="match status" value="1"/>
</dbReference>
<dbReference type="Proteomes" id="UP000005104">
    <property type="component" value="Chromosome"/>
</dbReference>
<dbReference type="PANTHER" id="PTHR24960">
    <property type="entry name" value="PHOTOSYSTEM I IRON-SULFUR CENTER-RELATED"/>
    <property type="match status" value="1"/>
</dbReference>
<comment type="cofactor">
    <cofactor evidence="1">
        <name>[4Fe-4S] cluster</name>
        <dbReference type="ChEBI" id="CHEBI:49883"/>
    </cofactor>
</comment>
<evidence type="ECO:0000256" key="2">
    <source>
        <dbReference type="ARBA" id="ARBA00003532"/>
    </source>
</evidence>
<feature type="transmembrane region" description="Helical" evidence="8">
    <location>
        <begin position="101"/>
        <end position="125"/>
    </location>
</feature>
<keyword evidence="5" id="KW-0479">Metal-binding</keyword>
<feature type="domain" description="4Fe-4S ferredoxin-type" evidence="9">
    <location>
        <begin position="6"/>
        <end position="35"/>
    </location>
</feature>
<keyword evidence="8" id="KW-0472">Membrane</keyword>
<dbReference type="SUPFAM" id="SSF54862">
    <property type="entry name" value="4Fe-4S ferredoxins"/>
    <property type="match status" value="1"/>
</dbReference>
<evidence type="ECO:0000256" key="5">
    <source>
        <dbReference type="ARBA" id="ARBA00022723"/>
    </source>
</evidence>
<keyword evidence="4" id="KW-0004">4Fe-4S</keyword>
<keyword evidence="7" id="KW-0411">Iron-sulfur</keyword>
<dbReference type="OrthoDB" id="9798098at2"/>
<sequence>MSVLQSHILTDNNKCQGCNKCIRACPVGANSAYLLDGEVKVRINNERCIECGRCIAVCDHAARSYIDDTEVLFRDIRQGRKITILAAPSVQKSTVDLMPSVLFLTFFLLQLKLTIFVLPFSLLLLKF</sequence>
<keyword evidence="8" id="KW-0812">Transmembrane</keyword>
<evidence type="ECO:0000313" key="10">
    <source>
        <dbReference type="EMBL" id="EHQ89077.1"/>
    </source>
</evidence>
<keyword evidence="11" id="KW-1185">Reference proteome</keyword>
<evidence type="ECO:0000256" key="7">
    <source>
        <dbReference type="ARBA" id="ARBA00023014"/>
    </source>
</evidence>
<evidence type="ECO:0000256" key="8">
    <source>
        <dbReference type="SAM" id="Phobius"/>
    </source>
</evidence>
<proteinExistence type="predicted"/>
<reference evidence="10 11" key="1">
    <citation type="submission" date="2011-11" db="EMBL/GenBank/DDBJ databases">
        <title>The Noncontiguous Finished genome of Desulfosporosinus youngiae DSM 17734.</title>
        <authorList>
            <consortium name="US DOE Joint Genome Institute (JGI-PGF)"/>
            <person name="Lucas S."/>
            <person name="Han J."/>
            <person name="Lapidus A."/>
            <person name="Cheng J.-F."/>
            <person name="Goodwin L."/>
            <person name="Pitluck S."/>
            <person name="Peters L."/>
            <person name="Ovchinnikova G."/>
            <person name="Lu M."/>
            <person name="Land M.L."/>
            <person name="Hauser L."/>
            <person name="Pester M."/>
            <person name="Spring S."/>
            <person name="Ollivier B."/>
            <person name="Rattei T."/>
            <person name="Klenk H.-P."/>
            <person name="Wagner M."/>
            <person name="Loy A."/>
            <person name="Woyke T.J."/>
        </authorList>
    </citation>
    <scope>NUCLEOTIDE SEQUENCE [LARGE SCALE GENOMIC DNA]</scope>
    <source>
        <strain evidence="10 11">DSM 17734</strain>
    </source>
</reference>
<dbReference type="HOGENOM" id="CLU_1967046_0_0_9"/>
<dbReference type="Gene3D" id="3.30.70.20">
    <property type="match status" value="2"/>
</dbReference>